<evidence type="ECO:0000256" key="1">
    <source>
        <dbReference type="SAM" id="MobiDB-lite"/>
    </source>
</evidence>
<reference evidence="2" key="1">
    <citation type="submission" date="2025-08" db="UniProtKB">
        <authorList>
            <consortium name="Ensembl"/>
        </authorList>
    </citation>
    <scope>IDENTIFICATION</scope>
</reference>
<feature type="compositionally biased region" description="Polar residues" evidence="1">
    <location>
        <begin position="129"/>
        <end position="141"/>
    </location>
</feature>
<feature type="compositionally biased region" description="Acidic residues" evidence="1">
    <location>
        <begin position="106"/>
        <end position="121"/>
    </location>
</feature>
<feature type="compositionally biased region" description="Basic and acidic residues" evidence="1">
    <location>
        <begin position="297"/>
        <end position="307"/>
    </location>
</feature>
<reference evidence="2" key="2">
    <citation type="submission" date="2025-09" db="UniProtKB">
        <authorList>
            <consortium name="Ensembl"/>
        </authorList>
    </citation>
    <scope>IDENTIFICATION</scope>
</reference>
<keyword evidence="3" id="KW-1185">Reference proteome</keyword>
<sequence>CSSLGPLLSQDRGVRSRGEKSRPSTITVARADIVPGRLPEEEWLSLLRAEQRDEDIGDILAELLGRVMDECCKAYVAQQCVPFTVDQARDALLQIAQWRFLARDEGEMDTDGDDTWQEDEEPKPCTADSWAQGSVPVQDTHLSPCPGEVRRATKPRCGPQAAELIPPLCVSPGRSPLHRPAPLSPARPPAPWGPAEPPGQPEQGHRPAPKSSHGDVEWSSEARASSCKPLLSSSSRTSMETIPPGRPQRSTGVKQEGTGAILGVPRLSHGRRPEYWIRPQVEVLDPGAEAKPPACSRGDRGRSRGPELGRSQLSRGLAATGRGRLQPAPSESPQPPSSLPRQLGSLLDSAQLAPGVTIRWGSSVKRGLCIPANSEEEEETGEAKRDLRPICPTVPFPAIAAGQVTGDDECQRQHTPPSPL</sequence>
<dbReference type="PANTHER" id="PTHR34438">
    <property type="entry name" value="SI:DKEY-97L20.6"/>
    <property type="match status" value="1"/>
</dbReference>
<dbReference type="InterPro" id="IPR028042">
    <property type="entry name" value="DUF4639"/>
</dbReference>
<feature type="compositionally biased region" description="Low complexity" evidence="1">
    <location>
        <begin position="225"/>
        <end position="238"/>
    </location>
</feature>
<protein>
    <submittedName>
        <fullName evidence="2">Uncharacterized protein</fullName>
    </submittedName>
</protein>
<evidence type="ECO:0000313" key="3">
    <source>
        <dbReference type="Proteomes" id="UP000694419"/>
    </source>
</evidence>
<name>A0A8C3PRS6_9CHAR</name>
<dbReference type="Pfam" id="PF15479">
    <property type="entry name" value="DUF4639"/>
    <property type="match status" value="1"/>
</dbReference>
<dbReference type="Ensembl" id="ENSCPGT00000024452.1">
    <property type="protein sequence ID" value="ENSCPGP00000022358.1"/>
    <property type="gene ID" value="ENSCPGG00000015520.1"/>
</dbReference>
<proteinExistence type="predicted"/>
<accession>A0A8C3PRS6</accession>
<feature type="compositionally biased region" description="Basic and acidic residues" evidence="1">
    <location>
        <begin position="12"/>
        <end position="22"/>
    </location>
</feature>
<dbReference type="Proteomes" id="UP000694419">
    <property type="component" value="Unplaced"/>
</dbReference>
<dbReference type="PANTHER" id="PTHR34438:SF1">
    <property type="entry name" value="CHROMOSOME 2 OPEN READING FRAME 81"/>
    <property type="match status" value="1"/>
</dbReference>
<feature type="compositionally biased region" description="Pro residues" evidence="1">
    <location>
        <begin position="182"/>
        <end position="200"/>
    </location>
</feature>
<evidence type="ECO:0000313" key="2">
    <source>
        <dbReference type="Ensembl" id="ENSCPGP00000022358.1"/>
    </source>
</evidence>
<feature type="region of interest" description="Disordered" evidence="1">
    <location>
        <begin position="106"/>
        <end position="346"/>
    </location>
</feature>
<feature type="region of interest" description="Disordered" evidence="1">
    <location>
        <begin position="1"/>
        <end position="22"/>
    </location>
</feature>
<dbReference type="AlphaFoldDB" id="A0A8C3PRS6"/>
<organism evidence="2 3">
    <name type="scientific">Calidris pygmaea</name>
    <name type="common">Spoon-billed sandpiper</name>
    <dbReference type="NCBI Taxonomy" id="425635"/>
    <lineage>
        <taxon>Eukaryota</taxon>
        <taxon>Metazoa</taxon>
        <taxon>Chordata</taxon>
        <taxon>Craniata</taxon>
        <taxon>Vertebrata</taxon>
        <taxon>Euteleostomi</taxon>
        <taxon>Archelosauria</taxon>
        <taxon>Archosauria</taxon>
        <taxon>Dinosauria</taxon>
        <taxon>Saurischia</taxon>
        <taxon>Theropoda</taxon>
        <taxon>Coelurosauria</taxon>
        <taxon>Aves</taxon>
        <taxon>Neognathae</taxon>
        <taxon>Neoaves</taxon>
        <taxon>Charadriiformes</taxon>
        <taxon>Scolopacidae</taxon>
        <taxon>Calidris</taxon>
    </lineage>
</organism>